<proteinExistence type="predicted"/>
<comment type="caution">
    <text evidence="3">The sequence shown here is derived from an EMBL/GenBank/DDBJ whole genome shotgun (WGS) entry which is preliminary data.</text>
</comment>
<evidence type="ECO:0000256" key="1">
    <source>
        <dbReference type="SAM" id="MobiDB-lite"/>
    </source>
</evidence>
<evidence type="ECO:0000313" key="4">
    <source>
        <dbReference type="Proteomes" id="UP001161704"/>
    </source>
</evidence>
<feature type="domain" description="AbiTii" evidence="2">
    <location>
        <begin position="6"/>
        <end position="176"/>
    </location>
</feature>
<organism evidence="3 4">
    <name type="scientific">Aeromonas caviae</name>
    <name type="common">Aeromonas punctata</name>
    <dbReference type="NCBI Taxonomy" id="648"/>
    <lineage>
        <taxon>Bacteria</taxon>
        <taxon>Pseudomonadati</taxon>
        <taxon>Pseudomonadota</taxon>
        <taxon>Gammaproteobacteria</taxon>
        <taxon>Aeromonadales</taxon>
        <taxon>Aeromonadaceae</taxon>
        <taxon>Aeromonas</taxon>
    </lineage>
</organism>
<reference evidence="3" key="1">
    <citation type="submission" date="2022-09" db="EMBL/GenBank/DDBJ databases">
        <title>Intensive care unit water sources are persistently colonized with multi-drug resistant bacteria and are the site of extensive horizontal gene transfer of antibiotic resistance genes.</title>
        <authorList>
            <person name="Diorio-Toth L."/>
        </authorList>
    </citation>
    <scope>NUCLEOTIDE SEQUENCE</scope>
    <source>
        <strain evidence="3">GD03710</strain>
    </source>
</reference>
<dbReference type="EMBL" id="JAOCIZ010000107">
    <property type="protein sequence ID" value="MDH1507274.1"/>
    <property type="molecule type" value="Genomic_DNA"/>
</dbReference>
<dbReference type="Proteomes" id="UP001161704">
    <property type="component" value="Unassembled WGS sequence"/>
</dbReference>
<evidence type="ECO:0000259" key="2">
    <source>
        <dbReference type="Pfam" id="PF18864"/>
    </source>
</evidence>
<name>A0A443XEQ0_AERCA</name>
<dbReference type="RefSeq" id="WP_103828862.1">
    <property type="nucleotide sequence ID" value="NZ_CAWOMG010000199.1"/>
</dbReference>
<accession>A0A443XEQ0</accession>
<sequence>MPAPLPELIAQASDPAVKTADLLRKAKVIAHRCQLSDQLAWIDLELRGYRESDPLPLYRFIRAPVYLRDVQTGELTDLFTFQTDGEIPAQAHLCFDSISKLEALGSQGTLYVQLPSGHRVYDGLSAKARDQYQVVHQLDASQLQAVVAQVRDKVLDWALELAKAGIEGDGMPSPPQPLAPVTVHIEGGFHGGQVMVSSPGGQQQQTVTGEQKAAGPSGLAQGSADAPRQPADRDTRQSEQNTLKPQAATAKRKWPLIVVLAGSSVLAVLQGAGGGVLSELVLKWLASLSGG</sequence>
<dbReference type="AlphaFoldDB" id="A0A443XEQ0"/>
<gene>
    <name evidence="3" type="ORF">N5I20_19690</name>
</gene>
<feature type="compositionally biased region" description="Low complexity" evidence="1">
    <location>
        <begin position="200"/>
        <end position="211"/>
    </location>
</feature>
<evidence type="ECO:0000313" key="3">
    <source>
        <dbReference type="EMBL" id="MDH1507274.1"/>
    </source>
</evidence>
<protein>
    <recommendedName>
        <fullName evidence="2">AbiTii domain-containing protein</fullName>
    </recommendedName>
</protein>
<feature type="region of interest" description="Disordered" evidence="1">
    <location>
        <begin position="192"/>
        <end position="247"/>
    </location>
</feature>
<dbReference type="Pfam" id="PF18864">
    <property type="entry name" value="AbiTii"/>
    <property type="match status" value="1"/>
</dbReference>
<dbReference type="InterPro" id="IPR041304">
    <property type="entry name" value="AbiTii"/>
</dbReference>